<dbReference type="Pfam" id="PF01075">
    <property type="entry name" value="Glyco_transf_9"/>
    <property type="match status" value="1"/>
</dbReference>
<dbReference type="InterPro" id="IPR051199">
    <property type="entry name" value="LPS_LOS_Heptosyltrfase"/>
</dbReference>
<evidence type="ECO:0008006" key="5">
    <source>
        <dbReference type="Google" id="ProtNLM"/>
    </source>
</evidence>
<dbReference type="Gene3D" id="3.40.50.2000">
    <property type="entry name" value="Glycogen Phosphorylase B"/>
    <property type="match status" value="2"/>
</dbReference>
<dbReference type="SUPFAM" id="SSF53756">
    <property type="entry name" value="UDP-Glycosyltransferase/glycogen phosphorylase"/>
    <property type="match status" value="1"/>
</dbReference>
<organism evidence="3 4">
    <name type="scientific">Campylobacter suis</name>
    <dbReference type="NCBI Taxonomy" id="2790657"/>
    <lineage>
        <taxon>Bacteria</taxon>
        <taxon>Pseudomonadati</taxon>
        <taxon>Campylobacterota</taxon>
        <taxon>Epsilonproteobacteria</taxon>
        <taxon>Campylobacterales</taxon>
        <taxon>Campylobacteraceae</taxon>
        <taxon>Campylobacter</taxon>
    </lineage>
</organism>
<dbReference type="CDD" id="cd03789">
    <property type="entry name" value="GT9_LPS_heptosyltransferase"/>
    <property type="match status" value="1"/>
</dbReference>
<dbReference type="PANTHER" id="PTHR30160">
    <property type="entry name" value="TETRAACYLDISACCHARIDE 4'-KINASE-RELATED"/>
    <property type="match status" value="1"/>
</dbReference>
<proteinExistence type="predicted"/>
<gene>
    <name evidence="3" type="ORF">LMG8286_00304</name>
</gene>
<keyword evidence="2" id="KW-0808">Transferase</keyword>
<evidence type="ECO:0000313" key="3">
    <source>
        <dbReference type="EMBL" id="CAD7286471.1"/>
    </source>
</evidence>
<evidence type="ECO:0000256" key="1">
    <source>
        <dbReference type="ARBA" id="ARBA00022676"/>
    </source>
</evidence>
<sequence>MNILITRHDKIGDFVLALPMIKLAKEQILDAKISVLVSKVNYEFAKNIDFIDEVLLYEESIFALSKKIKQGRFDIAISAFTDTKLALALLLAGVKKRVAPATKIAQIFANIRIRQRRSEVKMREFEYNIELLRSVFSEISPDFKRPVLEFSELEKMAVFQSFLDENKIENGLNIVAFHPGFGGSSDGNLSLDDYILLAKITSQKPNTKAVFSFGPDDDSAYRYISSKLDFDAVLWRSNLNLIDFCKLLSNFRLFVSTSTGPMHLAAAVNTPTFSFFGNSLFASFKRWGSINESQQNFCISKEYSKQEFETIKSEFIKVLDA</sequence>
<dbReference type="RefSeq" id="WP_230056101.1">
    <property type="nucleotide sequence ID" value="NZ_CAJHOE010000001.1"/>
</dbReference>
<protein>
    <recommendedName>
        <fullName evidence="5">Heptosyltransferase</fullName>
    </recommendedName>
</protein>
<name>A0ABM8Q0W0_9BACT</name>
<dbReference type="Proteomes" id="UP000789359">
    <property type="component" value="Unassembled WGS sequence"/>
</dbReference>
<dbReference type="PANTHER" id="PTHR30160:SF15">
    <property type="entry name" value="GLYCOSYLTRANSFERASE HI_0523-RELATED"/>
    <property type="match status" value="1"/>
</dbReference>
<reference evidence="3 4" key="1">
    <citation type="submission" date="2020-11" db="EMBL/GenBank/DDBJ databases">
        <authorList>
            <person name="Peeters C."/>
        </authorList>
    </citation>
    <scope>NUCLEOTIDE SEQUENCE [LARGE SCALE GENOMIC DNA]</scope>
    <source>
        <strain evidence="3 4">LMG 8286</strain>
    </source>
</reference>
<dbReference type="InterPro" id="IPR002201">
    <property type="entry name" value="Glyco_trans_9"/>
</dbReference>
<dbReference type="EMBL" id="CAJHOE010000001">
    <property type="protein sequence ID" value="CAD7286471.1"/>
    <property type="molecule type" value="Genomic_DNA"/>
</dbReference>
<keyword evidence="1" id="KW-0328">Glycosyltransferase</keyword>
<accession>A0ABM8Q0W0</accession>
<evidence type="ECO:0000256" key="2">
    <source>
        <dbReference type="ARBA" id="ARBA00022679"/>
    </source>
</evidence>
<keyword evidence="4" id="KW-1185">Reference proteome</keyword>
<evidence type="ECO:0000313" key="4">
    <source>
        <dbReference type="Proteomes" id="UP000789359"/>
    </source>
</evidence>
<comment type="caution">
    <text evidence="3">The sequence shown here is derived from an EMBL/GenBank/DDBJ whole genome shotgun (WGS) entry which is preliminary data.</text>
</comment>